<dbReference type="RefSeq" id="WP_149854277.1">
    <property type="nucleotide sequence ID" value="NZ_VUOB01000075.1"/>
</dbReference>
<dbReference type="OrthoDB" id="3577651at2"/>
<accession>A0A5B2WJU4</accession>
<sequence length="162" mass="18212">MTPSTAAQSLSTAVVSIVLRAAGVLPIRIIPHAQGTPERQVVAIIGDLMLTVTDIELARRLQRQWAATYPLSKKAPNVMPALACRFWLPADPQRRPVAVSLKLFNTTTMSAQWAPAEQQTATPPHLRVTLDRVVWQVCDRTAWSQINRVFWDIRNFLEDHPR</sequence>
<dbReference type="AlphaFoldDB" id="A0A5B2WJU4"/>
<keyword evidence="2" id="KW-1185">Reference proteome</keyword>
<reference evidence="1 2" key="1">
    <citation type="submission" date="2019-09" db="EMBL/GenBank/DDBJ databases">
        <title>Goodfellowia gen. nov., a new genus of the Pseudonocardineae related to Actinoalloteichus, containing Goodfellowia coeruleoviolacea gen. nov., comb. nov. gen. nov., comb. nov.</title>
        <authorList>
            <person name="Labeda D."/>
        </authorList>
    </citation>
    <scope>NUCLEOTIDE SEQUENCE [LARGE SCALE GENOMIC DNA]</scope>
    <source>
        <strain evidence="1 2">AN110305</strain>
    </source>
</reference>
<proteinExistence type="predicted"/>
<reference evidence="1 2" key="2">
    <citation type="submission" date="2019-09" db="EMBL/GenBank/DDBJ databases">
        <authorList>
            <person name="Jin C."/>
        </authorList>
    </citation>
    <scope>NUCLEOTIDE SEQUENCE [LARGE SCALE GENOMIC DNA]</scope>
    <source>
        <strain evidence="1 2">AN110305</strain>
    </source>
</reference>
<dbReference type="Proteomes" id="UP000323454">
    <property type="component" value="Unassembled WGS sequence"/>
</dbReference>
<dbReference type="EMBL" id="VUOB01000075">
    <property type="protein sequence ID" value="KAA2252353.1"/>
    <property type="molecule type" value="Genomic_DNA"/>
</dbReference>
<evidence type="ECO:0000313" key="1">
    <source>
        <dbReference type="EMBL" id="KAA2252353.1"/>
    </source>
</evidence>
<organism evidence="1 2">
    <name type="scientific">Solihabitans fulvus</name>
    <dbReference type="NCBI Taxonomy" id="1892852"/>
    <lineage>
        <taxon>Bacteria</taxon>
        <taxon>Bacillati</taxon>
        <taxon>Actinomycetota</taxon>
        <taxon>Actinomycetes</taxon>
        <taxon>Pseudonocardiales</taxon>
        <taxon>Pseudonocardiaceae</taxon>
        <taxon>Solihabitans</taxon>
    </lineage>
</organism>
<comment type="caution">
    <text evidence="1">The sequence shown here is derived from an EMBL/GenBank/DDBJ whole genome shotgun (WGS) entry which is preliminary data.</text>
</comment>
<name>A0A5B2WJU4_9PSEU</name>
<gene>
    <name evidence="1" type="ORF">F0L68_35455</name>
</gene>
<protein>
    <submittedName>
        <fullName evidence="1">Uncharacterized protein</fullName>
    </submittedName>
</protein>
<evidence type="ECO:0000313" key="2">
    <source>
        <dbReference type="Proteomes" id="UP000323454"/>
    </source>
</evidence>